<proteinExistence type="predicted"/>
<keyword evidence="3" id="KW-0413">Isomerase</keyword>
<organism evidence="3 4">
    <name type="scientific">Sphingobacterium populi</name>
    <dbReference type="NCBI Taxonomy" id="1812824"/>
    <lineage>
        <taxon>Bacteria</taxon>
        <taxon>Pseudomonadati</taxon>
        <taxon>Bacteroidota</taxon>
        <taxon>Sphingobacteriia</taxon>
        <taxon>Sphingobacteriales</taxon>
        <taxon>Sphingobacteriaceae</taxon>
        <taxon>Sphingobacterium</taxon>
    </lineage>
</organism>
<dbReference type="InterPro" id="IPR014710">
    <property type="entry name" value="RmlC-like_jellyroll"/>
</dbReference>
<keyword evidence="2" id="KW-0862">Zinc</keyword>
<keyword evidence="1" id="KW-0479">Metal-binding</keyword>
<accession>A0ABW5UEG6</accession>
<dbReference type="PANTHER" id="PTHR42742">
    <property type="entry name" value="TRANSCRIPTIONAL REPRESSOR MPRA"/>
    <property type="match status" value="1"/>
</dbReference>
<dbReference type="Proteomes" id="UP001597418">
    <property type="component" value="Unassembled WGS sequence"/>
</dbReference>
<protein>
    <submittedName>
        <fullName evidence="3">Class I mannose-6-phosphate isomerase</fullName>
    </submittedName>
</protein>
<dbReference type="CDD" id="cd07010">
    <property type="entry name" value="cupin_PMI_type_I_N_bac"/>
    <property type="match status" value="1"/>
</dbReference>
<evidence type="ECO:0000256" key="2">
    <source>
        <dbReference type="ARBA" id="ARBA00022833"/>
    </source>
</evidence>
<evidence type="ECO:0000313" key="3">
    <source>
        <dbReference type="EMBL" id="MFD2744295.1"/>
    </source>
</evidence>
<dbReference type="EMBL" id="JBHUMB010000014">
    <property type="protein sequence ID" value="MFD2744295.1"/>
    <property type="molecule type" value="Genomic_DNA"/>
</dbReference>
<comment type="caution">
    <text evidence="3">The sequence shown here is derived from an EMBL/GenBank/DDBJ whole genome shotgun (WGS) entry which is preliminary data.</text>
</comment>
<name>A0ABW5UEG6_9SPHI</name>
<dbReference type="GO" id="GO:0016853">
    <property type="term" value="F:isomerase activity"/>
    <property type="evidence" value="ECO:0007669"/>
    <property type="project" value="UniProtKB-KW"/>
</dbReference>
<dbReference type="PANTHER" id="PTHR42742:SF3">
    <property type="entry name" value="FRUCTOKINASE"/>
    <property type="match status" value="1"/>
</dbReference>
<gene>
    <name evidence="3" type="ORF">ACFSQ6_12930</name>
</gene>
<dbReference type="Gene3D" id="2.60.120.10">
    <property type="entry name" value="Jelly Rolls"/>
    <property type="match status" value="1"/>
</dbReference>
<reference evidence="4" key="1">
    <citation type="journal article" date="2019" name="Int. J. Syst. Evol. Microbiol.">
        <title>The Global Catalogue of Microorganisms (GCM) 10K type strain sequencing project: providing services to taxonomists for standard genome sequencing and annotation.</title>
        <authorList>
            <consortium name="The Broad Institute Genomics Platform"/>
            <consortium name="The Broad Institute Genome Sequencing Center for Infectious Disease"/>
            <person name="Wu L."/>
            <person name="Ma J."/>
        </authorList>
    </citation>
    <scope>NUCLEOTIDE SEQUENCE [LARGE SCALE GENOMIC DNA]</scope>
    <source>
        <strain evidence="4">KCTC 42247</strain>
    </source>
</reference>
<sequence>MSSTYKKKPAVSLSGFIIQGWDAIIDQLQQIVHSQSILALDCYIGLSDEEIRRNISPLNASLIIATKDLFISESASIALTDRFMTEDILFGYNSNISLIEYFDVAKLEAARTKLRECDGTIIIIGPGAQLVTQPDVLIYADMPRWELQLRMRKQMVNGLGVDNCKEAFSLQYKRGLFNDWRVLDKHKRTLYQEVDFWLDTVVANHPKMIDKSTFWRGMDKAASSPFRVVPFFDPAPWGGQWMKKEFDLEQSKINYGWGFDCVPEENSLLLEVDDVVFEMPAVNLINTRSKQVLGAPVEARFGKDFPIRFDFLDTVAGGNLSLQVHPTTQYARDHFGLHYTQDESYYIMEAKEDAHVYLGLKPDVDRHRMIAELNQAQHSDFVFDADKYVNKIPTKKHDHFLIPAGTIHCSGTNTVVLEISSTPNLFTFKLWDWNRLGLDNKPRPINVQRGEQVMNWNCDTEYTKSQLVNTVEVLASGDGWIEERTGLHKSEFIETRRHIFSTTVTHYAEDSVHVLNLVDGDEIIIESPSNAFESMIIHYAETFIIPASLGCYTIRPHGISEGKQCVTIKASVRV</sequence>
<dbReference type="InterPro" id="IPR011051">
    <property type="entry name" value="RmlC_Cupin_sf"/>
</dbReference>
<keyword evidence="4" id="KW-1185">Reference proteome</keyword>
<dbReference type="InterPro" id="IPR051804">
    <property type="entry name" value="Carb_Metab_Reg_Kinase/Isom"/>
</dbReference>
<dbReference type="SUPFAM" id="SSF51182">
    <property type="entry name" value="RmlC-like cupins"/>
    <property type="match status" value="1"/>
</dbReference>
<evidence type="ECO:0000313" key="4">
    <source>
        <dbReference type="Proteomes" id="UP001597418"/>
    </source>
</evidence>
<dbReference type="RefSeq" id="WP_066751437.1">
    <property type="nucleotide sequence ID" value="NZ_JBHUMB010000014.1"/>
</dbReference>
<evidence type="ECO:0000256" key="1">
    <source>
        <dbReference type="ARBA" id="ARBA00022723"/>
    </source>
</evidence>